<reference evidence="2" key="7">
    <citation type="journal article" date="2005" name="Science">
        <title>The Transcriptional Landscape of the Mammalian Genome.</title>
        <authorList>
            <consortium name="The FANTOM Consortium"/>
            <consortium name="Riken Genome Exploration Research Group and Genome Science Group (Genome Network Project Core Group)"/>
        </authorList>
    </citation>
    <scope>NUCLEOTIDE SEQUENCE</scope>
    <source>
        <strain evidence="2">C57BL/6J</strain>
        <tissue evidence="2">Hippocampus</tissue>
    </source>
</reference>
<dbReference type="EMBL" id="AK083112">
    <property type="protein sequence ID" value="BAC38765.1"/>
    <property type="molecule type" value="mRNA"/>
</dbReference>
<protein>
    <submittedName>
        <fullName evidence="2">Uncharacterized protein</fullName>
    </submittedName>
</protein>
<gene>
    <name evidence="3" type="primary">Gm12500</name>
    <name evidence="3" type="synonym">OTTMUSG00000007191</name>
</gene>
<reference evidence="2" key="1">
    <citation type="journal article" date="1999" name="Methods Enzymol.">
        <title>High-efficiency full-length cDNA cloning.</title>
        <authorList>
            <person name="Carninci P."/>
            <person name="Hayashizaki Y."/>
        </authorList>
    </citation>
    <scope>NUCLEOTIDE SEQUENCE</scope>
    <source>
        <strain evidence="2">C57BL/6J</strain>
        <tissue evidence="2">Hippocampus</tissue>
    </source>
</reference>
<feature type="compositionally biased region" description="Basic and acidic residues" evidence="1">
    <location>
        <begin position="1"/>
        <end position="13"/>
    </location>
</feature>
<accession>Q8BUP2</accession>
<reference evidence="2" key="5">
    <citation type="journal article" date="2002" name="Nature">
        <title>Analysis of the mouse transcriptome based on functional annotation of 60,770 full-length cDNAs.</title>
        <authorList>
            <consortium name="The FANTOM Consortium and the RIKEN Genome Exploration Research Group Phase I and II Team"/>
        </authorList>
    </citation>
    <scope>NUCLEOTIDE SEQUENCE</scope>
    <source>
        <strain evidence="2">C57BL/6J</strain>
        <tissue evidence="2">Hippocampus</tissue>
    </source>
</reference>
<reference evidence="2" key="2">
    <citation type="journal article" date="2000" name="Genome Res.">
        <title>Normalization and subtraction of cap-trapper-selected cDNAs to prepare full-length cDNA libraries for rapid discovery of new genes.</title>
        <authorList>
            <person name="Carninci P."/>
            <person name="Shibata Y."/>
            <person name="Hayatsu N."/>
            <person name="Sugahara Y."/>
            <person name="Shibata K."/>
            <person name="Itoh M."/>
            <person name="Konno H."/>
            <person name="Okazaki Y."/>
            <person name="Muramatsu M."/>
            <person name="Hayashizaki Y."/>
        </authorList>
    </citation>
    <scope>NUCLEOTIDE SEQUENCE</scope>
    <source>
        <strain evidence="2">C57BL/6J</strain>
        <tissue evidence="2">Hippocampus</tissue>
    </source>
</reference>
<dbReference type="AlphaFoldDB" id="Q8BUP2"/>
<sequence>MLPKSRVDQEGSLRKSAQRGSRAEEGRGPPPGRSRATGPCTRTEKREGRQGFQNGQLAGGRTPADFSGQTDLRRPRSRDPKPALKRKQATCSPENRTRNSPRVLSPLSGNQLGIRLLWPGYGGVTQQVRPRRNLPGCAPISRTPGPAKSAATPRSATPLGLLATPQPFSQFPYATWAASGPGLALAWPFGLGRFLCVSFLISKMG</sequence>
<dbReference type="AGR" id="MGI:3650304"/>
<feature type="region of interest" description="Disordered" evidence="1">
    <location>
        <begin position="1"/>
        <end position="106"/>
    </location>
</feature>
<dbReference type="GeneID" id="791415"/>
<name>Q8BUP2_MOUSE</name>
<reference evidence="2" key="3">
    <citation type="journal article" date="2000" name="Genome Res.">
        <title>RIKEN integrated sequence analysis (RISA) system--384-format sequencing pipeline with 384 multicapillary sequencer.</title>
        <authorList>
            <person name="Shibata K."/>
            <person name="Itoh M."/>
            <person name="Aizawa K."/>
            <person name="Nagaoka S."/>
            <person name="Sasaki N."/>
            <person name="Carninci P."/>
            <person name="Konno H."/>
            <person name="Akiyama J."/>
            <person name="Nishi K."/>
            <person name="Kitsunai T."/>
            <person name="Tashiro H."/>
            <person name="Itoh M."/>
            <person name="Sumi N."/>
            <person name="Ishii Y."/>
            <person name="Nakamura S."/>
            <person name="Hazama M."/>
            <person name="Nishine T."/>
            <person name="Harada A."/>
            <person name="Yamamoto R."/>
            <person name="Matsumoto H."/>
            <person name="Sakaguchi S."/>
            <person name="Ikegami T."/>
            <person name="Kashiwagi K."/>
            <person name="Fujiwake S."/>
            <person name="Inoue K."/>
            <person name="Togawa Y."/>
            <person name="Izawa M."/>
            <person name="Ohara E."/>
            <person name="Watahiki M."/>
            <person name="Yoneda Y."/>
            <person name="Ishikawa T."/>
            <person name="Ozawa K."/>
            <person name="Tanaka T."/>
            <person name="Matsuura S."/>
            <person name="Kawai J."/>
            <person name="Okazaki Y."/>
            <person name="Muramatsu M."/>
            <person name="Inoue Y."/>
            <person name="Kira A."/>
            <person name="Hayashizaki Y."/>
        </authorList>
    </citation>
    <scope>NUCLEOTIDE SEQUENCE</scope>
    <source>
        <strain evidence="2">C57BL/6J</strain>
        <tissue evidence="2">Hippocampus</tissue>
    </source>
</reference>
<reference evidence="2" key="6">
    <citation type="submission" date="2002-04" db="EMBL/GenBank/DDBJ databases">
        <authorList>
            <person name="Adachi J."/>
            <person name="Aizawa K."/>
            <person name="Akimura T."/>
            <person name="Arakawa T."/>
            <person name="Bono H."/>
            <person name="Carninci P."/>
            <person name="Fukuda S."/>
            <person name="Furuno M."/>
            <person name="Hanagaki T."/>
            <person name="Hara A."/>
            <person name="Hashizume W."/>
            <person name="Hayashida K."/>
            <person name="Hayatsu N."/>
            <person name="Hiramoto K."/>
            <person name="Hiraoka T."/>
            <person name="Hirozane T."/>
            <person name="Hori F."/>
            <person name="Imotani K."/>
            <person name="Ishii Y."/>
            <person name="Itoh M."/>
            <person name="Kagawa I."/>
            <person name="Kasukawa T."/>
            <person name="Katoh H."/>
            <person name="Kawai J."/>
            <person name="Kojima Y."/>
            <person name="Kondo S."/>
            <person name="Konno H."/>
            <person name="Kouda M."/>
            <person name="Koya S."/>
            <person name="Kurihara C."/>
            <person name="Matsuyama T."/>
            <person name="Miyazaki A."/>
            <person name="Murata M."/>
            <person name="Nakamura M."/>
            <person name="Nishi K."/>
            <person name="Nomura K."/>
            <person name="Numazaki R."/>
            <person name="Ohno M."/>
            <person name="Ohsato N."/>
            <person name="Okazaki Y."/>
            <person name="Saito R."/>
            <person name="Saitoh H."/>
            <person name="Sakai C."/>
            <person name="Sakai K."/>
            <person name="Sakazume N."/>
            <person name="Sano H."/>
            <person name="Sasaki D."/>
            <person name="Shibata K."/>
            <person name="Shinagawa A."/>
            <person name="Shiraki T."/>
            <person name="Sogabe Y."/>
            <person name="Tagami M."/>
            <person name="Tagawa A."/>
            <person name="Takahashi F."/>
            <person name="Takaku-Akahira S."/>
            <person name="Takeda Y."/>
            <person name="Tanaka T."/>
            <person name="Tomaru A."/>
            <person name="Toya T."/>
            <person name="Yasunishi A."/>
            <person name="Muramatsu M."/>
            <person name="Hayashizaki Y."/>
        </authorList>
    </citation>
    <scope>NUCLEOTIDE SEQUENCE</scope>
    <source>
        <strain evidence="2">C57BL/6J</strain>
        <tissue evidence="2">Hippocampus</tissue>
    </source>
</reference>
<evidence type="ECO:0000256" key="1">
    <source>
        <dbReference type="SAM" id="MobiDB-lite"/>
    </source>
</evidence>
<proteinExistence type="evidence at transcript level"/>
<organism evidence="2">
    <name type="scientific">Mus musculus</name>
    <name type="common">Mouse</name>
    <dbReference type="NCBI Taxonomy" id="10090"/>
    <lineage>
        <taxon>Eukaryota</taxon>
        <taxon>Metazoa</taxon>
        <taxon>Chordata</taxon>
        <taxon>Craniata</taxon>
        <taxon>Vertebrata</taxon>
        <taxon>Euteleostomi</taxon>
        <taxon>Mammalia</taxon>
        <taxon>Eutheria</taxon>
        <taxon>Euarchontoglires</taxon>
        <taxon>Glires</taxon>
        <taxon>Rodentia</taxon>
        <taxon>Myomorpha</taxon>
        <taxon>Muroidea</taxon>
        <taxon>Muridae</taxon>
        <taxon>Murinae</taxon>
        <taxon>Mus</taxon>
        <taxon>Mus</taxon>
    </lineage>
</organism>
<dbReference type="MGI" id="MGI:3650304">
    <property type="gene designation" value="Gm12500"/>
</dbReference>
<reference evidence="2" key="8">
    <citation type="journal article" date="2005" name="Science">
        <title>Antisense Transcription in the Mammalian Transcriptome.</title>
        <authorList>
            <consortium name="RIKEN Genome Exploration Research Group and Genome Science Group (Genome Network Project Core Group) and the FANTOM Consortium"/>
        </authorList>
    </citation>
    <scope>NUCLEOTIDE SEQUENCE</scope>
    <source>
        <strain evidence="2">C57BL/6J</strain>
        <tissue evidence="2">Hippocampus</tissue>
    </source>
</reference>
<feature type="compositionally biased region" description="Basic and acidic residues" evidence="1">
    <location>
        <begin position="71"/>
        <end position="82"/>
    </location>
</feature>
<dbReference type="RefSeq" id="NP_001344947.1">
    <property type="nucleotide sequence ID" value="NM_001358018.1"/>
</dbReference>
<reference evidence="2" key="4">
    <citation type="journal article" date="2001" name="Nature">
        <title>Functional annotation of a full-length mouse cDNA collection.</title>
        <authorList>
            <consortium name="The RIKEN Genome Exploration Research Group Phase II Team and the FANTOM Consortium"/>
        </authorList>
    </citation>
    <scope>NUCLEOTIDE SEQUENCE</scope>
    <source>
        <strain evidence="2">C57BL/6J</strain>
        <tissue evidence="2">Hippocampus</tissue>
    </source>
</reference>
<dbReference type="KEGG" id="mmu:791415"/>
<feature type="compositionally biased region" description="Polar residues" evidence="1">
    <location>
        <begin position="89"/>
        <end position="106"/>
    </location>
</feature>
<evidence type="ECO:0000313" key="2">
    <source>
        <dbReference type="EMBL" id="BAC38765.1"/>
    </source>
</evidence>
<evidence type="ECO:0000313" key="3">
    <source>
        <dbReference type="MGI" id="MGI:3650304"/>
    </source>
</evidence>